<dbReference type="EMBL" id="QBIY01013102">
    <property type="protein sequence ID" value="RXN11865.1"/>
    <property type="molecule type" value="Genomic_DNA"/>
</dbReference>
<feature type="compositionally biased region" description="Low complexity" evidence="1">
    <location>
        <begin position="128"/>
        <end position="157"/>
    </location>
</feature>
<name>A0A498M2G7_LABRO</name>
<protein>
    <submittedName>
        <fullName evidence="3">Carboxyl-terminal PDZ ligand of neuronal nitric oxide synthase</fullName>
    </submittedName>
</protein>
<evidence type="ECO:0000259" key="2">
    <source>
        <dbReference type="Pfam" id="PF20499"/>
    </source>
</evidence>
<feature type="region of interest" description="Disordered" evidence="1">
    <location>
        <begin position="221"/>
        <end position="241"/>
    </location>
</feature>
<evidence type="ECO:0000313" key="4">
    <source>
        <dbReference type="Proteomes" id="UP000290572"/>
    </source>
</evidence>
<dbReference type="AlphaFoldDB" id="A0A498M2G7"/>
<dbReference type="Proteomes" id="UP000290572">
    <property type="component" value="Unassembled WGS sequence"/>
</dbReference>
<dbReference type="InterPro" id="IPR046616">
    <property type="entry name" value="DUF6729"/>
</dbReference>
<evidence type="ECO:0000256" key="1">
    <source>
        <dbReference type="SAM" id="MobiDB-lite"/>
    </source>
</evidence>
<proteinExistence type="predicted"/>
<keyword evidence="4" id="KW-1185">Reference proteome</keyword>
<feature type="domain" description="DUF6729" evidence="2">
    <location>
        <begin position="281"/>
        <end position="503"/>
    </location>
</feature>
<evidence type="ECO:0000313" key="3">
    <source>
        <dbReference type="EMBL" id="RXN11865.1"/>
    </source>
</evidence>
<comment type="caution">
    <text evidence="3">The sequence shown here is derived from an EMBL/GenBank/DDBJ whole genome shotgun (WGS) entry which is preliminary data.</text>
</comment>
<dbReference type="PANTHER" id="PTHR24401">
    <property type="entry name" value="SI:CH211-243P7.3-RELATED"/>
    <property type="match status" value="1"/>
</dbReference>
<dbReference type="STRING" id="84645.A0A498M2G7"/>
<feature type="region of interest" description="Disordered" evidence="1">
    <location>
        <begin position="83"/>
        <end position="160"/>
    </location>
</feature>
<dbReference type="PANTHER" id="PTHR24401:SF29">
    <property type="entry name" value="SI:CH211-243P7.3-RELATED"/>
    <property type="match status" value="1"/>
</dbReference>
<gene>
    <name evidence="3" type="ORF">ROHU_010364</name>
</gene>
<accession>A0A498M2G7</accession>
<organism evidence="3 4">
    <name type="scientific">Labeo rohita</name>
    <name type="common">Indian major carp</name>
    <name type="synonym">Cyprinus rohita</name>
    <dbReference type="NCBI Taxonomy" id="84645"/>
    <lineage>
        <taxon>Eukaryota</taxon>
        <taxon>Metazoa</taxon>
        <taxon>Chordata</taxon>
        <taxon>Craniata</taxon>
        <taxon>Vertebrata</taxon>
        <taxon>Euteleostomi</taxon>
        <taxon>Actinopterygii</taxon>
        <taxon>Neopterygii</taxon>
        <taxon>Teleostei</taxon>
        <taxon>Ostariophysi</taxon>
        <taxon>Cypriniformes</taxon>
        <taxon>Cyprinidae</taxon>
        <taxon>Labeoninae</taxon>
        <taxon>Labeonini</taxon>
        <taxon>Labeo</taxon>
    </lineage>
</organism>
<reference evidence="3 4" key="1">
    <citation type="submission" date="2018-03" db="EMBL/GenBank/DDBJ databases">
        <title>Draft genome sequence of Rohu Carp (Labeo rohita).</title>
        <authorList>
            <person name="Das P."/>
            <person name="Kushwaha B."/>
            <person name="Joshi C.G."/>
            <person name="Kumar D."/>
            <person name="Nagpure N.S."/>
            <person name="Sahoo L."/>
            <person name="Das S.P."/>
            <person name="Bit A."/>
            <person name="Patnaik S."/>
            <person name="Meher P.K."/>
            <person name="Jayasankar P."/>
            <person name="Koringa P.G."/>
            <person name="Patel N.V."/>
            <person name="Hinsu A.T."/>
            <person name="Kumar R."/>
            <person name="Pandey M."/>
            <person name="Agarwal S."/>
            <person name="Srivastava S."/>
            <person name="Singh M."/>
            <person name="Iquebal M.A."/>
            <person name="Jaiswal S."/>
            <person name="Angadi U.B."/>
            <person name="Kumar N."/>
            <person name="Raza M."/>
            <person name="Shah T.M."/>
            <person name="Rai A."/>
            <person name="Jena J.K."/>
        </authorList>
    </citation>
    <scope>NUCLEOTIDE SEQUENCE [LARGE SCALE GENOMIC DNA]</scope>
    <source>
        <strain evidence="3">DASCIFA01</strain>
        <tissue evidence="3">Testis</tissue>
    </source>
</reference>
<dbReference type="Pfam" id="PF20499">
    <property type="entry name" value="DUF6729"/>
    <property type="match status" value="1"/>
</dbReference>
<feature type="compositionally biased region" description="Polar residues" evidence="1">
    <location>
        <begin position="87"/>
        <end position="127"/>
    </location>
</feature>
<sequence length="1150" mass="128321">MTKTGKPDSYWHDIMLKYAQGTYHFTTGKKPGAKKWKDVLEKINNCQLHRQTRVYDIFGKRIPCKCGYHKQSAEQTALGVQAGPLSSAGSRPAPQSSVGFSLAPQSSAGSRPAPQSSAVSRPSPQSNAGSRPAPQSSAGSSPAPQSSAGSSPAPQSSVGFSLAPQSSSLIKCSLCNEDVDVEGFTEHLSDYHVQETCDQCCATVWGAVGLLHHIEYHHPLTSLSGQDRPSVDPPAVSPTTLTAQSPAYTEEQQGASQTTLHSPSLRPPEVNWVSFLPKQFCRVIKPADQKWIAQCLYDSTGRLKQQFSQNWFHPPSASKPTTSPPDPGSYFRQRMFLWAPMRMWGIPLKCTQCNSKMHHSGIYTKVREVIDIDTKYYLIGADYPRCSKCMVPVCPWSLEILKQLEHRNKFPAVLTTHLALDRKCVTLLKPRTEGNSSSYLQQALEEIHSEEWARRTVDYLTDCELHKKRCALTQLEVVYEQPPPFCTLPLAQWFETAHANEILSHLDELKGVITSTYGSILKLDSTKKITKKLAGGIADTATWMTNLGNEFGQVLNCVLTTGEGAGLDDLCQGIVKRYKDAGEPEPAVIYVDRDCCSETGVTPVLSWFRPWKVTVRLDIFHFMRRFTAGLTTEHHPLYGTFCSKLSSCIFKWDKDDISCLKEAKKTMLLKKHGGHVPTEAQILSSITSSELAKHCRRRTRGVEETRALIQGLLDSMWELTDTTGLRLINLESRTHVWEKGDKVLDVLRCGRGSSSLESFHRHQCTFIPGWRCNALHTQMYMLEGVSRWNINRAHQAVDMSSTSHSKMYDVRLMSHINVLSKRVLGNTLLPEFMPPGKPTNERIAVEYLLAQSDRGDLLSPMEQCEITPPEMQVEVQEDECLDVTICDAADISLDTHTLGSSSSHDDSLSSSLDSRCDSRGVPGWEAVDNLAGYLVSLNRTITALSTNEIAEILRLYSCLHAIDQSPSKYSLKCKKNVLPGPWRASRKRSGSAPGQQAAERLFMTHGQAAQRPDVSRISECVTLKLLKEFREARNRPKDNKGKVFPIPQAIVMTYSQIKQLLEDCREVLDKTNLVLVTINNTTVSSWLLERQKRTDRDTLLQGVELPQQVGLANEPLPMPKVLPSAPVEHRHVPIEFQEPENHEGEAVIWQ</sequence>